<organism evidence="1">
    <name type="scientific">Schistocephalus solidus</name>
    <name type="common">Tapeworm</name>
    <dbReference type="NCBI Taxonomy" id="70667"/>
    <lineage>
        <taxon>Eukaryota</taxon>
        <taxon>Metazoa</taxon>
        <taxon>Spiralia</taxon>
        <taxon>Lophotrochozoa</taxon>
        <taxon>Platyhelminthes</taxon>
        <taxon>Cestoda</taxon>
        <taxon>Eucestoda</taxon>
        <taxon>Diphyllobothriidea</taxon>
        <taxon>Diphyllobothriidae</taxon>
        <taxon>Schistocephalus</taxon>
    </lineage>
</organism>
<accession>A0A0X3NQV9</accession>
<dbReference type="AlphaFoldDB" id="A0A0X3NQV9"/>
<protein>
    <submittedName>
        <fullName evidence="1">Uncharacterized protein</fullName>
    </submittedName>
</protein>
<sequence length="128" mass="14001">MELVFGPSVLSFTTVGEENGLKRPHPLPQIVMHKDVRCSRTARSGMILAAPDAGKVRPNAGGRTLQNARFKWGRHASKIVFKTFDVLQKQSGYSVERSARGCCFFQKCKLLQVPTGLASSVSVTAHCI</sequence>
<proteinExistence type="predicted"/>
<dbReference type="EMBL" id="GEEE01023318">
    <property type="protein sequence ID" value="JAP39907.1"/>
    <property type="molecule type" value="Transcribed_RNA"/>
</dbReference>
<reference evidence="1" key="1">
    <citation type="submission" date="2016-01" db="EMBL/GenBank/DDBJ databases">
        <title>Reference transcriptome for the parasite Schistocephalus solidus: insights into the molecular evolution of parasitism.</title>
        <authorList>
            <person name="Hebert F.O."/>
            <person name="Grambauer S."/>
            <person name="Barber I."/>
            <person name="Landry C.R."/>
            <person name="Aubin-Horth N."/>
        </authorList>
    </citation>
    <scope>NUCLEOTIDE SEQUENCE</scope>
</reference>
<name>A0A0X3NQV9_SCHSO</name>
<gene>
    <name evidence="1" type="ORF">TR161717</name>
</gene>
<evidence type="ECO:0000313" key="1">
    <source>
        <dbReference type="EMBL" id="JAP39907.1"/>
    </source>
</evidence>